<feature type="compositionally biased region" description="Polar residues" evidence="1">
    <location>
        <begin position="196"/>
        <end position="205"/>
    </location>
</feature>
<feature type="region of interest" description="Disordered" evidence="1">
    <location>
        <begin position="113"/>
        <end position="142"/>
    </location>
</feature>
<feature type="domain" description="C2H2-type" evidence="2">
    <location>
        <begin position="357"/>
        <end position="378"/>
    </location>
</feature>
<accession>A0A5J4NMT7</accession>
<feature type="compositionally biased region" description="Basic residues" evidence="1">
    <location>
        <begin position="281"/>
        <end position="297"/>
    </location>
</feature>
<protein>
    <recommendedName>
        <fullName evidence="2">C2H2-type domain-containing protein</fullName>
    </recommendedName>
</protein>
<name>A0A5J4NMT7_9TREM</name>
<evidence type="ECO:0000313" key="3">
    <source>
        <dbReference type="EMBL" id="KAA3676709.1"/>
    </source>
</evidence>
<feature type="compositionally biased region" description="Basic and acidic residues" evidence="1">
    <location>
        <begin position="206"/>
        <end position="224"/>
    </location>
</feature>
<sequence>MLPIRSPSGCTSSVPTQNDRCNMWNGIRTTPAKCITDVFQSTTKFAELLVDAMSATELLIAYRIGSRLCEKIVIELAGKAEACQMRTTSDIKNGHKSSSEEWNDKVMKEHTLKIGKSGSQPDDDSSNVEPVTRSMSTDETVDVRSETNMTLQYCSKMTVTETPDQSEEVKICCKLENATDSNQFQISTAELKEDSSSTTRKVTSRQSDKYGEEQNKETALDLRVSRSSSSTTRSCSPSEDNFAPLPSHTNRHSRIWIRPSKHGRQSQHVEAQAHTSPPEKKIHRRPGLRPARSRRHKVHTEITNLSTPENISSVPSRRPECNRLCIDSNSNHARFDYTSQLNLRAPLSQTDSCVQTCSSCNIEFKDAVSFVKHIQQIHVGLELDSDHTNSISSMDSQKTNYGISEWRTQGMDPSVNVPLYCADQATGIQDWPTCYPIVNYGLSLALPRNSTDDHSFGEQCFVK</sequence>
<feature type="region of interest" description="Disordered" evidence="1">
    <location>
        <begin position="190"/>
        <end position="297"/>
    </location>
</feature>
<proteinExistence type="predicted"/>
<reference evidence="3 4" key="1">
    <citation type="journal article" date="2019" name="Gigascience">
        <title>Whole-genome sequence of the oriental lung fluke Paragonimus westermani.</title>
        <authorList>
            <person name="Oey H."/>
            <person name="Zakrzewski M."/>
            <person name="Narain K."/>
            <person name="Devi K.R."/>
            <person name="Agatsuma T."/>
            <person name="Nawaratna S."/>
            <person name="Gobert G.N."/>
            <person name="Jones M.K."/>
            <person name="Ragan M.A."/>
            <person name="McManus D.P."/>
            <person name="Krause L."/>
        </authorList>
    </citation>
    <scope>NUCLEOTIDE SEQUENCE [LARGE SCALE GENOMIC DNA]</scope>
    <source>
        <strain evidence="3 4">IND2009</strain>
    </source>
</reference>
<feature type="compositionally biased region" description="Low complexity" evidence="1">
    <location>
        <begin position="225"/>
        <end position="238"/>
    </location>
</feature>
<comment type="caution">
    <text evidence="3">The sequence shown here is derived from an EMBL/GenBank/DDBJ whole genome shotgun (WGS) entry which is preliminary data.</text>
</comment>
<dbReference type="Proteomes" id="UP000324629">
    <property type="component" value="Unassembled WGS sequence"/>
</dbReference>
<feature type="compositionally biased region" description="Polar residues" evidence="1">
    <location>
        <begin position="266"/>
        <end position="275"/>
    </location>
</feature>
<evidence type="ECO:0000256" key="1">
    <source>
        <dbReference type="SAM" id="MobiDB-lite"/>
    </source>
</evidence>
<dbReference type="InterPro" id="IPR013087">
    <property type="entry name" value="Znf_C2H2_type"/>
</dbReference>
<dbReference type="AlphaFoldDB" id="A0A5J4NMT7"/>
<gene>
    <name evidence="3" type="ORF">DEA37_0001432</name>
</gene>
<feature type="compositionally biased region" description="Basic residues" evidence="1">
    <location>
        <begin position="249"/>
        <end position="265"/>
    </location>
</feature>
<dbReference type="EMBL" id="QNGE01001845">
    <property type="protein sequence ID" value="KAA3676709.1"/>
    <property type="molecule type" value="Genomic_DNA"/>
</dbReference>
<evidence type="ECO:0000313" key="4">
    <source>
        <dbReference type="Proteomes" id="UP000324629"/>
    </source>
</evidence>
<organism evidence="3 4">
    <name type="scientific">Paragonimus westermani</name>
    <dbReference type="NCBI Taxonomy" id="34504"/>
    <lineage>
        <taxon>Eukaryota</taxon>
        <taxon>Metazoa</taxon>
        <taxon>Spiralia</taxon>
        <taxon>Lophotrochozoa</taxon>
        <taxon>Platyhelminthes</taxon>
        <taxon>Trematoda</taxon>
        <taxon>Digenea</taxon>
        <taxon>Plagiorchiida</taxon>
        <taxon>Troglotremata</taxon>
        <taxon>Troglotrematidae</taxon>
        <taxon>Paragonimus</taxon>
    </lineage>
</organism>
<keyword evidence="4" id="KW-1185">Reference proteome</keyword>
<feature type="compositionally biased region" description="Polar residues" evidence="1">
    <location>
        <begin position="127"/>
        <end position="138"/>
    </location>
</feature>
<evidence type="ECO:0000259" key="2">
    <source>
        <dbReference type="PROSITE" id="PS00028"/>
    </source>
</evidence>
<dbReference type="PROSITE" id="PS00028">
    <property type="entry name" value="ZINC_FINGER_C2H2_1"/>
    <property type="match status" value="1"/>
</dbReference>